<accession>A0A8X6KFM5</accession>
<protein>
    <submittedName>
        <fullName evidence="1">Uncharacterized protein</fullName>
    </submittedName>
</protein>
<gene>
    <name evidence="1" type="ORF">TNCT_647741</name>
</gene>
<proteinExistence type="predicted"/>
<dbReference type="Proteomes" id="UP000887116">
    <property type="component" value="Unassembled WGS sequence"/>
</dbReference>
<sequence length="97" mass="11242">MTSRCDITQTLIAFPSKWRSSRPYHPSPELFCSENTYARQDENGFGCPIRLSKRKKVNFHRRGCTLSCRELDFLPARLSDAWQVHPAGEERISNGHF</sequence>
<keyword evidence="2" id="KW-1185">Reference proteome</keyword>
<name>A0A8X6KFM5_TRICU</name>
<comment type="caution">
    <text evidence="1">The sequence shown here is derived from an EMBL/GenBank/DDBJ whole genome shotgun (WGS) entry which is preliminary data.</text>
</comment>
<reference evidence="1" key="1">
    <citation type="submission" date="2020-07" db="EMBL/GenBank/DDBJ databases">
        <title>Multicomponent nature underlies the extraordinary mechanical properties of spider dragline silk.</title>
        <authorList>
            <person name="Kono N."/>
            <person name="Nakamura H."/>
            <person name="Mori M."/>
            <person name="Yoshida Y."/>
            <person name="Ohtoshi R."/>
            <person name="Malay A.D."/>
            <person name="Moran D.A.P."/>
            <person name="Tomita M."/>
            <person name="Numata K."/>
            <person name="Arakawa K."/>
        </authorList>
    </citation>
    <scope>NUCLEOTIDE SEQUENCE</scope>
</reference>
<dbReference type="AlphaFoldDB" id="A0A8X6KFM5"/>
<organism evidence="1 2">
    <name type="scientific">Trichonephila clavata</name>
    <name type="common">Joro spider</name>
    <name type="synonym">Nephila clavata</name>
    <dbReference type="NCBI Taxonomy" id="2740835"/>
    <lineage>
        <taxon>Eukaryota</taxon>
        <taxon>Metazoa</taxon>
        <taxon>Ecdysozoa</taxon>
        <taxon>Arthropoda</taxon>
        <taxon>Chelicerata</taxon>
        <taxon>Arachnida</taxon>
        <taxon>Araneae</taxon>
        <taxon>Araneomorphae</taxon>
        <taxon>Entelegynae</taxon>
        <taxon>Araneoidea</taxon>
        <taxon>Nephilidae</taxon>
        <taxon>Trichonephila</taxon>
    </lineage>
</organism>
<evidence type="ECO:0000313" key="1">
    <source>
        <dbReference type="EMBL" id="GFQ72321.1"/>
    </source>
</evidence>
<evidence type="ECO:0000313" key="2">
    <source>
        <dbReference type="Proteomes" id="UP000887116"/>
    </source>
</evidence>
<dbReference type="EMBL" id="BMAO01031098">
    <property type="protein sequence ID" value="GFQ72321.1"/>
    <property type="molecule type" value="Genomic_DNA"/>
</dbReference>